<reference evidence="1 2" key="1">
    <citation type="journal article" date="2006" name="Science">
        <title>Genome of rice cluster I archaea -- the key methane producers in the rice rhizosphere.</title>
        <authorList>
            <person name="Erkel C."/>
            <person name="Kube M."/>
            <person name="Reinhardt R."/>
            <person name="Liesack W."/>
        </authorList>
    </citation>
    <scope>NUCLEOTIDE SEQUENCE [LARGE SCALE GENOMIC DNA]</scope>
    <source>
        <strain evidence="2">DSM 22066 / NBRC 105507 / MRE50</strain>
    </source>
</reference>
<organism evidence="1 2">
    <name type="scientific">Methanocella arvoryzae (strain DSM 22066 / NBRC 105507 / MRE50)</name>
    <dbReference type="NCBI Taxonomy" id="351160"/>
    <lineage>
        <taxon>Archaea</taxon>
        <taxon>Methanobacteriati</taxon>
        <taxon>Methanobacteriota</taxon>
        <taxon>Stenosarchaea group</taxon>
        <taxon>Methanomicrobia</taxon>
        <taxon>Methanocellales</taxon>
        <taxon>Methanocellaceae</taxon>
        <taxon>Methanocella</taxon>
    </lineage>
</organism>
<evidence type="ECO:0000313" key="1">
    <source>
        <dbReference type="EMBL" id="CAJ37053.1"/>
    </source>
</evidence>
<accession>Q0W3J0</accession>
<dbReference type="KEGG" id="rci:RCIA144"/>
<keyword evidence="2" id="KW-1185">Reference proteome</keyword>
<name>Q0W3J0_METAR</name>
<proteinExistence type="predicted"/>
<dbReference type="Proteomes" id="UP000000663">
    <property type="component" value="Chromosome"/>
</dbReference>
<gene>
    <name evidence="1" type="ORF">RCIA144</name>
</gene>
<protein>
    <submittedName>
        <fullName evidence="1">Uncharacterized protein</fullName>
    </submittedName>
</protein>
<dbReference type="AlphaFoldDB" id="Q0W3J0"/>
<dbReference type="EMBL" id="AM114193">
    <property type="protein sequence ID" value="CAJ37053.1"/>
    <property type="molecule type" value="Genomic_DNA"/>
</dbReference>
<evidence type="ECO:0000313" key="2">
    <source>
        <dbReference type="Proteomes" id="UP000000663"/>
    </source>
</evidence>
<sequence>MAVAHCPVISVSCPDGQDKPETPRRPLNLSGCIDSPIQQVLWICGRRRFFGSARSVAKGCGGGRAMTAYRRWRCLGLAKQRKPAAAIAPAGLSLRGCEPGPDGAAPEKPE</sequence>
<dbReference type="STRING" id="351160.RCIA144"/>